<accession>A0A1E5QEX2</accession>
<gene>
    <name evidence="6" type="ORF">BH720_21645</name>
</gene>
<evidence type="ECO:0000256" key="2">
    <source>
        <dbReference type="ARBA" id="ARBA00022801"/>
    </source>
</evidence>
<protein>
    <submittedName>
        <fullName evidence="6">Peptidase T</fullName>
    </submittedName>
</protein>
<feature type="binding site" evidence="5">
    <location>
        <begin position="209"/>
        <end position="212"/>
    </location>
    <ligand>
        <name>substrate</name>
    </ligand>
</feature>
<keyword evidence="3" id="KW-0068">Autocatalytic cleavage</keyword>
<dbReference type="OrthoDB" id="9780217at2"/>
<keyword evidence="2" id="KW-0378">Hydrolase</keyword>
<evidence type="ECO:0000256" key="5">
    <source>
        <dbReference type="PIRSR" id="PIRSR600246-2"/>
    </source>
</evidence>
<dbReference type="GO" id="GO:0016811">
    <property type="term" value="F:hydrolase activity, acting on carbon-nitrogen (but not peptide) bonds, in linear amides"/>
    <property type="evidence" value="ECO:0007669"/>
    <property type="project" value="UniProtKB-ARBA"/>
</dbReference>
<dbReference type="AlphaFoldDB" id="A0A1E5QEX2"/>
<feature type="active site" description="Nucleophile" evidence="4">
    <location>
        <position position="158"/>
    </location>
</feature>
<dbReference type="FunFam" id="3.60.20.30:FF:000001">
    <property type="entry name" value="Isoaspartyl peptidase/L-asparaginase"/>
    <property type="match status" value="1"/>
</dbReference>
<dbReference type="PANTHER" id="PTHR10188:SF6">
    <property type="entry name" value="N(4)-(BETA-N-ACETYLGLUCOSAMINYL)-L-ASPARAGINASE"/>
    <property type="match status" value="1"/>
</dbReference>
<organism evidence="6">
    <name type="scientific">Desertifilum tharense IPPAS B-1220</name>
    <dbReference type="NCBI Taxonomy" id="1781255"/>
    <lineage>
        <taxon>Bacteria</taxon>
        <taxon>Bacillati</taxon>
        <taxon>Cyanobacteriota</taxon>
        <taxon>Cyanophyceae</taxon>
        <taxon>Desertifilales</taxon>
        <taxon>Desertifilaceae</taxon>
        <taxon>Desertifilum</taxon>
    </lineage>
</organism>
<dbReference type="Pfam" id="PF01112">
    <property type="entry name" value="Asparaginase_2"/>
    <property type="match status" value="1"/>
</dbReference>
<dbReference type="GO" id="GO:0006508">
    <property type="term" value="P:proteolysis"/>
    <property type="evidence" value="ECO:0007669"/>
    <property type="project" value="UniProtKB-KW"/>
</dbReference>
<evidence type="ECO:0000313" key="6">
    <source>
        <dbReference type="EMBL" id="OEJ73151.1"/>
    </source>
</evidence>
<evidence type="ECO:0000256" key="1">
    <source>
        <dbReference type="ARBA" id="ARBA00022670"/>
    </source>
</evidence>
<dbReference type="RefSeq" id="WP_069969292.1">
    <property type="nucleotide sequence ID" value="NZ_CM124774.1"/>
</dbReference>
<dbReference type="GO" id="GO:0005737">
    <property type="term" value="C:cytoplasm"/>
    <property type="evidence" value="ECO:0007669"/>
    <property type="project" value="TreeGrafter"/>
</dbReference>
<dbReference type="GO" id="GO:0008233">
    <property type="term" value="F:peptidase activity"/>
    <property type="evidence" value="ECO:0007669"/>
    <property type="project" value="UniProtKB-KW"/>
</dbReference>
<sequence length="293" mass="30218">MTKAIVVHGGAKTISDDKAKANISGCLAAVEAGWSVLTGGGSAKDAVEAAIRVLEDNPTFNASIGATLDSEGEVFLDAAMMEGSALAWGGVAAVQGVRHPISVARKIMEDKPMLLVSKGAERFAAEHGDDMCAPSDLISDEQRREWEEEGAVIDRPATVGCVAIDGDGNLAAGTSTGGLINQPPGRVGDSAIVGSGLYADNHLGACSTTGDGESIIPVVLAKTAVDLLADNQHPEEAAQKVIEILASKVTGEAGCILLDNQGRVGWAYNSQDMAVAYMTETMDRAAVFTHKQA</sequence>
<comment type="caution">
    <text evidence="6">The sequence shown here is derived from an EMBL/GenBank/DDBJ whole genome shotgun (WGS) entry which is preliminary data.</text>
</comment>
<reference evidence="6" key="1">
    <citation type="submission" date="2016-09" db="EMBL/GenBank/DDBJ databases">
        <title>Draft genome of thermotolerant cyanobacterium Desertifilum sp. strain IPPAS B-1220.</title>
        <authorList>
            <person name="Sinetova M.A."/>
            <person name="Bolakhan K."/>
            <person name="Zayadan B.K."/>
            <person name="Mironov K.S."/>
            <person name="Ustinova V."/>
            <person name="Kupriyanova E.V."/>
            <person name="Sidorov R.A."/>
            <person name="Skrypnik A.N."/>
            <person name="Gogoleva N.E."/>
            <person name="Gogolev Y.V."/>
            <person name="Los D.A."/>
        </authorList>
    </citation>
    <scope>NUCLEOTIDE SEQUENCE [LARGE SCALE GENOMIC DNA]</scope>
    <source>
        <strain evidence="6">IPPAS B-1220</strain>
    </source>
</reference>
<dbReference type="Gene3D" id="3.60.20.30">
    <property type="entry name" value="(Glycosyl)asparaginase"/>
    <property type="match status" value="1"/>
</dbReference>
<dbReference type="STRING" id="1781255.BH720_21645"/>
<dbReference type="EMBL" id="MJGC01000099">
    <property type="protein sequence ID" value="OEJ73151.1"/>
    <property type="molecule type" value="Genomic_DNA"/>
</dbReference>
<dbReference type="SUPFAM" id="SSF56235">
    <property type="entry name" value="N-terminal nucleophile aminohydrolases (Ntn hydrolases)"/>
    <property type="match status" value="1"/>
</dbReference>
<dbReference type="PANTHER" id="PTHR10188">
    <property type="entry name" value="L-ASPARAGINASE"/>
    <property type="match status" value="1"/>
</dbReference>
<keyword evidence="1" id="KW-0645">Protease</keyword>
<dbReference type="CDD" id="cd04512">
    <property type="entry name" value="Ntn_Asparaginase_2_like"/>
    <property type="match status" value="1"/>
</dbReference>
<dbReference type="InterPro" id="IPR000246">
    <property type="entry name" value="Peptidase_T2"/>
</dbReference>
<proteinExistence type="predicted"/>
<dbReference type="InterPro" id="IPR029055">
    <property type="entry name" value="Ntn_hydrolases_N"/>
</dbReference>
<feature type="binding site" evidence="5">
    <location>
        <begin position="186"/>
        <end position="189"/>
    </location>
    <ligand>
        <name>substrate</name>
    </ligand>
</feature>
<evidence type="ECO:0000256" key="3">
    <source>
        <dbReference type="ARBA" id="ARBA00022813"/>
    </source>
</evidence>
<evidence type="ECO:0000256" key="4">
    <source>
        <dbReference type="PIRSR" id="PIRSR600246-1"/>
    </source>
</evidence>
<name>A0A1E5QEX2_9CYAN</name>